<dbReference type="InParanoid" id="A0A0V1B5C9"/>
<gene>
    <name evidence="1" type="ORF">T01_1583</name>
</gene>
<accession>A0A0V1B5C9</accession>
<dbReference type="AlphaFoldDB" id="A0A0V1B5C9"/>
<comment type="caution">
    <text evidence="1">The sequence shown here is derived from an EMBL/GenBank/DDBJ whole genome shotgun (WGS) entry which is preliminary data.</text>
</comment>
<keyword evidence="2" id="KW-1185">Reference proteome</keyword>
<sequence>MIGSQRVTLSWIRKTDILKTVVSFFKKATSTFDNVFRFKSLSECNPSRTAQACALVQQLSNKINSIKFRKRYNILRKVYDAALIKQSLVNAVIAVDINKMN</sequence>
<dbReference type="Proteomes" id="UP000054776">
    <property type="component" value="Unassembled WGS sequence"/>
</dbReference>
<evidence type="ECO:0000313" key="1">
    <source>
        <dbReference type="EMBL" id="KRY32093.1"/>
    </source>
</evidence>
<name>A0A0V1B5C9_TRISP</name>
<protein>
    <submittedName>
        <fullName evidence="1">Uncharacterized protein</fullName>
    </submittedName>
</protein>
<organism evidence="1 2">
    <name type="scientific">Trichinella spiralis</name>
    <name type="common">Trichina worm</name>
    <dbReference type="NCBI Taxonomy" id="6334"/>
    <lineage>
        <taxon>Eukaryota</taxon>
        <taxon>Metazoa</taxon>
        <taxon>Ecdysozoa</taxon>
        <taxon>Nematoda</taxon>
        <taxon>Enoplea</taxon>
        <taxon>Dorylaimia</taxon>
        <taxon>Trichinellida</taxon>
        <taxon>Trichinellidae</taxon>
        <taxon>Trichinella</taxon>
    </lineage>
</organism>
<dbReference type="EMBL" id="JYDH01000105">
    <property type="protein sequence ID" value="KRY32093.1"/>
    <property type="molecule type" value="Genomic_DNA"/>
</dbReference>
<evidence type="ECO:0000313" key="2">
    <source>
        <dbReference type="Proteomes" id="UP000054776"/>
    </source>
</evidence>
<proteinExistence type="predicted"/>
<reference evidence="1 2" key="1">
    <citation type="submission" date="2015-01" db="EMBL/GenBank/DDBJ databases">
        <title>Evolution of Trichinella species and genotypes.</title>
        <authorList>
            <person name="Korhonen P.K."/>
            <person name="Edoardo P."/>
            <person name="Giuseppe L.R."/>
            <person name="Gasser R.B."/>
        </authorList>
    </citation>
    <scope>NUCLEOTIDE SEQUENCE [LARGE SCALE GENOMIC DNA]</scope>
    <source>
        <strain evidence="1">ISS3</strain>
    </source>
</reference>